<comment type="similarity">
    <text evidence="1">Belongs to the mandelate racemase/muconate lactonizing enzyme family.</text>
</comment>
<dbReference type="GO" id="GO:0016854">
    <property type="term" value="F:racemase and epimerase activity"/>
    <property type="evidence" value="ECO:0007669"/>
    <property type="project" value="UniProtKB-ARBA"/>
</dbReference>
<dbReference type="GO" id="GO:0046872">
    <property type="term" value="F:metal ion binding"/>
    <property type="evidence" value="ECO:0007669"/>
    <property type="project" value="UniProtKB-KW"/>
</dbReference>
<dbReference type="Proteomes" id="UP000216020">
    <property type="component" value="Unassembled WGS sequence"/>
</dbReference>
<reference evidence="6" key="1">
    <citation type="submission" date="2017-05" db="EMBL/GenBank/DDBJ databases">
        <title>Complete and WGS of Bordetella genogroups.</title>
        <authorList>
            <person name="Spilker T."/>
            <person name="Lipuma J."/>
        </authorList>
    </citation>
    <scope>NUCLEOTIDE SEQUENCE [LARGE SCALE GENOMIC DNA]</scope>
    <source>
        <strain evidence="6">AU16122</strain>
    </source>
</reference>
<dbReference type="Gene3D" id="3.20.20.120">
    <property type="entry name" value="Enolase-like C-terminal domain"/>
    <property type="match status" value="1"/>
</dbReference>
<evidence type="ECO:0000256" key="1">
    <source>
        <dbReference type="ARBA" id="ARBA00008031"/>
    </source>
</evidence>
<evidence type="ECO:0000256" key="3">
    <source>
        <dbReference type="ARBA" id="ARBA00023235"/>
    </source>
</evidence>
<dbReference type="SFLD" id="SFLDG00180">
    <property type="entry name" value="muconate_cycloisomerase"/>
    <property type="match status" value="1"/>
</dbReference>
<protein>
    <recommendedName>
        <fullName evidence="4">Mandelate racemase/muconate lactonizing enzyme C-terminal domain-containing protein</fullName>
    </recommendedName>
</protein>
<proteinExistence type="inferred from homology"/>
<keyword evidence="2" id="KW-0479">Metal-binding</keyword>
<dbReference type="InterPro" id="IPR029065">
    <property type="entry name" value="Enolase_C-like"/>
</dbReference>
<evidence type="ECO:0000256" key="2">
    <source>
        <dbReference type="ARBA" id="ARBA00022723"/>
    </source>
</evidence>
<dbReference type="GO" id="GO:0006518">
    <property type="term" value="P:peptide metabolic process"/>
    <property type="evidence" value="ECO:0007669"/>
    <property type="project" value="UniProtKB-ARBA"/>
</dbReference>
<dbReference type="PANTHER" id="PTHR48073">
    <property type="entry name" value="O-SUCCINYLBENZOATE SYNTHASE-RELATED"/>
    <property type="match status" value="1"/>
</dbReference>
<comment type="caution">
    <text evidence="5">The sequence shown here is derived from an EMBL/GenBank/DDBJ whole genome shotgun (WGS) entry which is preliminary data.</text>
</comment>
<evidence type="ECO:0000313" key="6">
    <source>
        <dbReference type="Proteomes" id="UP000216020"/>
    </source>
</evidence>
<organism evidence="5 6">
    <name type="scientific">Bordetella genomosp. 10</name>
    <dbReference type="NCBI Taxonomy" id="1416804"/>
    <lineage>
        <taxon>Bacteria</taxon>
        <taxon>Pseudomonadati</taxon>
        <taxon>Pseudomonadota</taxon>
        <taxon>Betaproteobacteria</taxon>
        <taxon>Burkholderiales</taxon>
        <taxon>Alcaligenaceae</taxon>
        <taxon>Bordetella</taxon>
    </lineage>
</organism>
<dbReference type="Pfam" id="PF13378">
    <property type="entry name" value="MR_MLE_C"/>
    <property type="match status" value="1"/>
</dbReference>
<dbReference type="InterPro" id="IPR013342">
    <property type="entry name" value="Mandelate_racemase_C"/>
</dbReference>
<evidence type="ECO:0000259" key="4">
    <source>
        <dbReference type="SMART" id="SM00922"/>
    </source>
</evidence>
<accession>A0A261SL57</accession>
<dbReference type="SFLD" id="SFLDS00001">
    <property type="entry name" value="Enolase"/>
    <property type="match status" value="1"/>
</dbReference>
<dbReference type="Gene3D" id="3.30.390.10">
    <property type="entry name" value="Enolase-like, N-terminal domain"/>
    <property type="match status" value="1"/>
</dbReference>
<keyword evidence="3" id="KW-0413">Isomerase</keyword>
<dbReference type="SUPFAM" id="SSF54826">
    <property type="entry name" value="Enolase N-terminal domain-like"/>
    <property type="match status" value="1"/>
</dbReference>
<dbReference type="InterPro" id="IPR029017">
    <property type="entry name" value="Enolase-like_N"/>
</dbReference>
<dbReference type="AlphaFoldDB" id="A0A261SL57"/>
<sequence length="435" mass="47578">MWECVELSAICRLSNDIPTSWNKPMRKSRAGARRVARLRVTRTTVGASRGHDASVMPRRRTAIFRRQDVKIERVEAIPFRIPLKKASRWGAHGKRDAQDHVLIRIYADGVVGTAEAPARPTIYGETQRSIVHIVRDVLGPMLVGRDALDREGYQAALAAIPWNPTAKAALDTALHDVAAQSLKVSLARLLGGSVKPVEVSWMLSLNFDNDEEFVQEALKVRDQYGIQAFKIKAGADPAGDIQRLRMLREALGDQALLFIDANQLYTPDVAIRTINAMAEYGLAMAEEPVAVGLGAYRKKVADATSVPILADDSVFSLTDVRRELQDGAIGVMGIKIARTGMYESTRIVHMAEGYGLPCWIGSQGVSGVGAVASAHFAAAFRAVTYPADLSTPLKQEDDLLARPIDIRDGKLHVLDAPGIGAEVDPDKLARYRLDW</sequence>
<dbReference type="PANTHER" id="PTHR48073:SF2">
    <property type="entry name" value="O-SUCCINYLBENZOATE SYNTHASE"/>
    <property type="match status" value="1"/>
</dbReference>
<dbReference type="Pfam" id="PF02746">
    <property type="entry name" value="MR_MLE_N"/>
    <property type="match status" value="1"/>
</dbReference>
<dbReference type="InterPro" id="IPR013341">
    <property type="entry name" value="Mandelate_racemase_N_dom"/>
</dbReference>
<dbReference type="InterPro" id="IPR036849">
    <property type="entry name" value="Enolase-like_C_sf"/>
</dbReference>
<feature type="domain" description="Mandelate racemase/muconate lactonizing enzyme C-terminal" evidence="4">
    <location>
        <begin position="210"/>
        <end position="307"/>
    </location>
</feature>
<gene>
    <name evidence="5" type="ORF">CAL29_07480</name>
</gene>
<dbReference type="SMART" id="SM00922">
    <property type="entry name" value="MR_MLE"/>
    <property type="match status" value="1"/>
</dbReference>
<name>A0A261SL57_9BORD</name>
<keyword evidence="6" id="KW-1185">Reference proteome</keyword>
<dbReference type="SUPFAM" id="SSF51604">
    <property type="entry name" value="Enolase C-terminal domain-like"/>
    <property type="match status" value="1"/>
</dbReference>
<dbReference type="EMBL" id="NEVM01000001">
    <property type="protein sequence ID" value="OZI38169.1"/>
    <property type="molecule type" value="Genomic_DNA"/>
</dbReference>
<evidence type="ECO:0000313" key="5">
    <source>
        <dbReference type="EMBL" id="OZI38169.1"/>
    </source>
</evidence>